<dbReference type="InterPro" id="IPR007224">
    <property type="entry name" value="TIF_Rrn11"/>
</dbReference>
<gene>
    <name evidence="2" type="ORF">P153DRAFT_390011</name>
</gene>
<dbReference type="RefSeq" id="XP_033519558.1">
    <property type="nucleotide sequence ID" value="XM_033670891.1"/>
</dbReference>
<sequence length="442" mass="49919">MHYFATQLHAEQQTTRSLRASQYARKRQHKRHDAGGEDEEEEPPTSPEPQPRTRSTRSASSTAQSYSSLITPELAQLRTAGLLPEEEYEIPPSPFPHAPARTSRDHYGAKKVEREIAGLPSRLYAVKPPLNAISASESTTLKTTHLNVLSAVMHRCLLEGDYDRAGRAWGMILRTEVAGGRPIEARNHGRWGIGAEILLHQKRGEPLADNSDQQSGDPSPDSMYSEEGFERAREYYERLIVQYPHRRAPRNAADEKTFYPAMFSLWIFEVCEKSRRARRKFHAESRSRDMSIDSVMGVHDEISPAQEDEIQVAELARAMEIADRLDQLVASPPFDKQASLLHLRGNIALWISDLIIGKTDADADEDWDMDADHENHEGHSDLSTEDLTRLTNGRKELLKAQTFLQRAEANGGLRQAGTKSSIDIKLRELARQFARYPALHES</sequence>
<feature type="region of interest" description="Disordered" evidence="1">
    <location>
        <begin position="206"/>
        <end position="227"/>
    </location>
</feature>
<proteinExistence type="predicted"/>
<evidence type="ECO:0008006" key="4">
    <source>
        <dbReference type="Google" id="ProtNLM"/>
    </source>
</evidence>
<dbReference type="Pfam" id="PF04090">
    <property type="entry name" value="Rrn11"/>
    <property type="match status" value="1"/>
</dbReference>
<dbReference type="PANTHER" id="PTHR28244">
    <property type="entry name" value="RNA POLYMERASE I-SPECIFIC TRANSCRIPTION INITIATION FACTOR RRN11"/>
    <property type="match status" value="1"/>
</dbReference>
<dbReference type="GO" id="GO:0001181">
    <property type="term" value="F:RNA polymerase I general transcription initiation factor activity"/>
    <property type="evidence" value="ECO:0007669"/>
    <property type="project" value="InterPro"/>
</dbReference>
<dbReference type="AlphaFoldDB" id="A0A6A6A0V5"/>
<dbReference type="GeneID" id="54411323"/>
<evidence type="ECO:0000313" key="2">
    <source>
        <dbReference type="EMBL" id="KAF2125166.1"/>
    </source>
</evidence>
<protein>
    <recommendedName>
        <fullName evidence="4">RNA polymerase I-specific transcription initiation factor rrn11</fullName>
    </recommendedName>
</protein>
<feature type="compositionally biased region" description="Polar residues" evidence="1">
    <location>
        <begin position="9"/>
        <end position="20"/>
    </location>
</feature>
<dbReference type="GO" id="GO:0042790">
    <property type="term" value="P:nucleolar large rRNA transcription by RNA polymerase I"/>
    <property type="evidence" value="ECO:0007669"/>
    <property type="project" value="TreeGrafter"/>
</dbReference>
<evidence type="ECO:0000313" key="3">
    <source>
        <dbReference type="Proteomes" id="UP000799771"/>
    </source>
</evidence>
<evidence type="ECO:0000256" key="1">
    <source>
        <dbReference type="SAM" id="MobiDB-lite"/>
    </source>
</evidence>
<feature type="compositionally biased region" description="Low complexity" evidence="1">
    <location>
        <begin position="209"/>
        <end position="222"/>
    </location>
</feature>
<dbReference type="Proteomes" id="UP000799771">
    <property type="component" value="Unassembled WGS sequence"/>
</dbReference>
<feature type="compositionally biased region" description="Low complexity" evidence="1">
    <location>
        <begin position="52"/>
        <end position="68"/>
    </location>
</feature>
<dbReference type="OrthoDB" id="2159786at2759"/>
<feature type="region of interest" description="Disordered" evidence="1">
    <location>
        <begin position="1"/>
        <end position="71"/>
    </location>
</feature>
<keyword evidence="3" id="KW-1185">Reference proteome</keyword>
<dbReference type="PANTHER" id="PTHR28244:SF1">
    <property type="entry name" value="RNA POLYMERASE I-SPECIFIC TRANSCRIPTION INITIATION FACTOR RRN11"/>
    <property type="match status" value="1"/>
</dbReference>
<dbReference type="GO" id="GO:0001164">
    <property type="term" value="F:RNA polymerase I core promoter sequence-specific DNA binding"/>
    <property type="evidence" value="ECO:0007669"/>
    <property type="project" value="InterPro"/>
</dbReference>
<reference evidence="2" key="1">
    <citation type="journal article" date="2020" name="Stud. Mycol.">
        <title>101 Dothideomycetes genomes: a test case for predicting lifestyles and emergence of pathogens.</title>
        <authorList>
            <person name="Haridas S."/>
            <person name="Albert R."/>
            <person name="Binder M."/>
            <person name="Bloem J."/>
            <person name="Labutti K."/>
            <person name="Salamov A."/>
            <person name="Andreopoulos B."/>
            <person name="Baker S."/>
            <person name="Barry K."/>
            <person name="Bills G."/>
            <person name="Bluhm B."/>
            <person name="Cannon C."/>
            <person name="Castanera R."/>
            <person name="Culley D."/>
            <person name="Daum C."/>
            <person name="Ezra D."/>
            <person name="Gonzalez J."/>
            <person name="Henrissat B."/>
            <person name="Kuo A."/>
            <person name="Liang C."/>
            <person name="Lipzen A."/>
            <person name="Lutzoni F."/>
            <person name="Magnuson J."/>
            <person name="Mondo S."/>
            <person name="Nolan M."/>
            <person name="Ohm R."/>
            <person name="Pangilinan J."/>
            <person name="Park H.-J."/>
            <person name="Ramirez L."/>
            <person name="Alfaro M."/>
            <person name="Sun H."/>
            <person name="Tritt A."/>
            <person name="Yoshinaga Y."/>
            <person name="Zwiers L.-H."/>
            <person name="Turgeon B."/>
            <person name="Goodwin S."/>
            <person name="Spatafora J."/>
            <person name="Crous P."/>
            <person name="Grigoriev I."/>
        </authorList>
    </citation>
    <scope>NUCLEOTIDE SEQUENCE</scope>
    <source>
        <strain evidence="2">CBS 119687</strain>
    </source>
</reference>
<dbReference type="GO" id="GO:0070860">
    <property type="term" value="C:RNA polymerase I core factor complex"/>
    <property type="evidence" value="ECO:0007669"/>
    <property type="project" value="TreeGrafter"/>
</dbReference>
<name>A0A6A6A0V5_9PLEO</name>
<organism evidence="2 3">
    <name type="scientific">Dothidotthia symphoricarpi CBS 119687</name>
    <dbReference type="NCBI Taxonomy" id="1392245"/>
    <lineage>
        <taxon>Eukaryota</taxon>
        <taxon>Fungi</taxon>
        <taxon>Dikarya</taxon>
        <taxon>Ascomycota</taxon>
        <taxon>Pezizomycotina</taxon>
        <taxon>Dothideomycetes</taxon>
        <taxon>Pleosporomycetidae</taxon>
        <taxon>Pleosporales</taxon>
        <taxon>Dothidotthiaceae</taxon>
        <taxon>Dothidotthia</taxon>
    </lineage>
</organism>
<accession>A0A6A6A0V5</accession>
<dbReference type="EMBL" id="ML977517">
    <property type="protein sequence ID" value="KAF2125166.1"/>
    <property type="molecule type" value="Genomic_DNA"/>
</dbReference>
<dbReference type="InterPro" id="IPR053029">
    <property type="entry name" value="RNA_pol_I-specific_init_factor"/>
</dbReference>
<dbReference type="GO" id="GO:0017025">
    <property type="term" value="F:TBP-class protein binding"/>
    <property type="evidence" value="ECO:0007669"/>
    <property type="project" value="TreeGrafter"/>
</dbReference>